<keyword evidence="3" id="KW-1185">Reference proteome</keyword>
<feature type="compositionally biased region" description="Basic and acidic residues" evidence="1">
    <location>
        <begin position="132"/>
        <end position="141"/>
    </location>
</feature>
<dbReference type="Proteomes" id="UP000741863">
    <property type="component" value="Unassembled WGS sequence"/>
</dbReference>
<dbReference type="InterPro" id="IPR019718">
    <property type="entry name" value="DUF2602"/>
</dbReference>
<dbReference type="Pfam" id="PF10782">
    <property type="entry name" value="zf-C2HCIx2C"/>
    <property type="match status" value="1"/>
</dbReference>
<accession>A0ABS2P6U5</accession>
<sequence>MRDRKEIMTDIGVNLDRYCEGCSVNKIVYGNQVNQFCWSQCKIGYKLLALGDELEDLGRSKAKQKRKKEVLMKRNKHELTKKKYQELKASTSYSDYEIAEIYQIATATLYNWKVKWGLAGKNRKSKPSSSVEPKKEVEKLDSNQSKVPVKPAKAQELEDIHPRRISAPSQAASPQSWQKPTPQFVSKPDKQSITADQVIREAVRDLKEMEAYYVGNLFNSLWIWKQDGNPAALKRAQGYINQIIEQTE</sequence>
<proteinExistence type="predicted"/>
<organism evidence="2 3">
    <name type="scientific">Geomicrobium sediminis</name>
    <dbReference type="NCBI Taxonomy" id="1347788"/>
    <lineage>
        <taxon>Bacteria</taxon>
        <taxon>Bacillati</taxon>
        <taxon>Bacillota</taxon>
        <taxon>Bacilli</taxon>
        <taxon>Bacillales</taxon>
        <taxon>Geomicrobium</taxon>
    </lineage>
</organism>
<feature type="compositionally biased region" description="Low complexity" evidence="1">
    <location>
        <begin position="166"/>
        <end position="180"/>
    </location>
</feature>
<feature type="compositionally biased region" description="Basic and acidic residues" evidence="1">
    <location>
        <begin position="153"/>
        <end position="162"/>
    </location>
</feature>
<evidence type="ECO:0000313" key="2">
    <source>
        <dbReference type="EMBL" id="MBM7631117.1"/>
    </source>
</evidence>
<feature type="region of interest" description="Disordered" evidence="1">
    <location>
        <begin position="120"/>
        <end position="190"/>
    </location>
</feature>
<evidence type="ECO:0008006" key="4">
    <source>
        <dbReference type="Google" id="ProtNLM"/>
    </source>
</evidence>
<name>A0ABS2P6U5_9BACL</name>
<reference evidence="2 3" key="1">
    <citation type="submission" date="2021-01" db="EMBL/GenBank/DDBJ databases">
        <title>Genomic Encyclopedia of Type Strains, Phase IV (KMG-IV): sequencing the most valuable type-strain genomes for metagenomic binning, comparative biology and taxonomic classification.</title>
        <authorList>
            <person name="Goeker M."/>
        </authorList>
    </citation>
    <scope>NUCLEOTIDE SEQUENCE [LARGE SCALE GENOMIC DNA]</scope>
    <source>
        <strain evidence="2 3">DSM 25540</strain>
    </source>
</reference>
<dbReference type="EMBL" id="JAFBEC010000001">
    <property type="protein sequence ID" value="MBM7631117.1"/>
    <property type="molecule type" value="Genomic_DNA"/>
</dbReference>
<dbReference type="RefSeq" id="WP_204695308.1">
    <property type="nucleotide sequence ID" value="NZ_JAFBEC010000001.1"/>
</dbReference>
<evidence type="ECO:0000313" key="3">
    <source>
        <dbReference type="Proteomes" id="UP000741863"/>
    </source>
</evidence>
<comment type="caution">
    <text evidence="2">The sequence shown here is derived from an EMBL/GenBank/DDBJ whole genome shotgun (WGS) entry which is preliminary data.</text>
</comment>
<gene>
    <name evidence="2" type="ORF">JOD17_000208</name>
</gene>
<protein>
    <recommendedName>
        <fullName evidence="4">Zinc-finger domain-containing protein</fullName>
    </recommendedName>
</protein>
<evidence type="ECO:0000256" key="1">
    <source>
        <dbReference type="SAM" id="MobiDB-lite"/>
    </source>
</evidence>